<evidence type="ECO:0000313" key="3">
    <source>
        <dbReference type="Proteomes" id="UP000509594"/>
    </source>
</evidence>
<proteinExistence type="predicted"/>
<dbReference type="RefSeq" id="WP_176964566.1">
    <property type="nucleotide sequence ID" value="NZ_CP058215.1"/>
</dbReference>
<keyword evidence="1" id="KW-0472">Membrane</keyword>
<gene>
    <name evidence="2" type="ORF">HWN40_04125</name>
</gene>
<feature type="transmembrane region" description="Helical" evidence="1">
    <location>
        <begin position="53"/>
        <end position="73"/>
    </location>
</feature>
<name>A0A7D5I4C5_9EURY</name>
<feature type="transmembrane region" description="Helical" evidence="1">
    <location>
        <begin position="7"/>
        <end position="33"/>
    </location>
</feature>
<dbReference type="OrthoDB" id="123495at2157"/>
<accession>A0A7D5I4C5</accession>
<keyword evidence="1" id="KW-0812">Transmembrane</keyword>
<dbReference type="EMBL" id="CP058215">
    <property type="protein sequence ID" value="QLC49503.1"/>
    <property type="molecule type" value="Genomic_DNA"/>
</dbReference>
<dbReference type="GeneID" id="55820834"/>
<protein>
    <submittedName>
        <fullName evidence="2">Uncharacterized protein</fullName>
    </submittedName>
</protein>
<keyword evidence="1" id="KW-1133">Transmembrane helix</keyword>
<evidence type="ECO:0000256" key="1">
    <source>
        <dbReference type="SAM" id="Phobius"/>
    </source>
</evidence>
<keyword evidence="3" id="KW-1185">Reference proteome</keyword>
<dbReference type="Proteomes" id="UP000509594">
    <property type="component" value="Chromosome"/>
</dbReference>
<evidence type="ECO:0000313" key="2">
    <source>
        <dbReference type="EMBL" id="QLC49503.1"/>
    </source>
</evidence>
<organism evidence="2 3">
    <name type="scientific">Methanolobus zinderi</name>
    <dbReference type="NCBI Taxonomy" id="536044"/>
    <lineage>
        <taxon>Archaea</taxon>
        <taxon>Methanobacteriati</taxon>
        <taxon>Methanobacteriota</taxon>
        <taxon>Stenosarchaea group</taxon>
        <taxon>Methanomicrobia</taxon>
        <taxon>Methanosarcinales</taxon>
        <taxon>Methanosarcinaceae</taxon>
        <taxon>Methanolobus</taxon>
    </lineage>
</organism>
<dbReference type="KEGG" id="mzi:HWN40_04125"/>
<reference evidence="2 3" key="1">
    <citation type="submission" date="2020-06" db="EMBL/GenBank/DDBJ databases">
        <title>Methanolobus halotolerans sp. nov., isolated from a saline lake Tus in Siberia.</title>
        <authorList>
            <person name="Shen Y."/>
            <person name="Chen S.-C."/>
            <person name="Lai M.-C."/>
            <person name="Huang H.-H."/>
            <person name="Chiu H.-H."/>
            <person name="Tang S.-L."/>
            <person name="Rogozin D.Y."/>
            <person name="Degermendzhy A.G."/>
        </authorList>
    </citation>
    <scope>NUCLEOTIDE SEQUENCE [LARGE SCALE GENOMIC DNA]</scope>
    <source>
        <strain evidence="2 3">DSM 21339</strain>
    </source>
</reference>
<dbReference type="AlphaFoldDB" id="A0A7D5I4C5"/>
<sequence length="80" mass="8416">MNHLKTPVYMVGAGLVIVFLVAILSSTCGLFGIDLVPEGSCGETGNISIPASIIFNVGLTGVFMVFIGTMWTVKAYFIGD</sequence>